<evidence type="ECO:0000256" key="2">
    <source>
        <dbReference type="ARBA" id="ARBA00023015"/>
    </source>
</evidence>
<dbReference type="SUPFAM" id="SSF53850">
    <property type="entry name" value="Periplasmic binding protein-like II"/>
    <property type="match status" value="1"/>
</dbReference>
<dbReference type="InterPro" id="IPR036390">
    <property type="entry name" value="WH_DNA-bd_sf"/>
</dbReference>
<dbReference type="OrthoDB" id="8479870at2"/>
<dbReference type="InterPro" id="IPR000847">
    <property type="entry name" value="LysR_HTH_N"/>
</dbReference>
<dbReference type="InterPro" id="IPR036388">
    <property type="entry name" value="WH-like_DNA-bd_sf"/>
</dbReference>
<evidence type="ECO:0000313" key="7">
    <source>
        <dbReference type="Proteomes" id="UP000436483"/>
    </source>
</evidence>
<dbReference type="PRINTS" id="PR00039">
    <property type="entry name" value="HTHLYSR"/>
</dbReference>
<dbReference type="SUPFAM" id="SSF46785">
    <property type="entry name" value="Winged helix' DNA-binding domain"/>
    <property type="match status" value="1"/>
</dbReference>
<dbReference type="InterPro" id="IPR005119">
    <property type="entry name" value="LysR_subst-bd"/>
</dbReference>
<dbReference type="AlphaFoldDB" id="A0A7X3MPA2"/>
<gene>
    <name evidence="6" type="ORF">GR328_03630</name>
</gene>
<dbReference type="GO" id="GO:0010628">
    <property type="term" value="P:positive regulation of gene expression"/>
    <property type="evidence" value="ECO:0007669"/>
    <property type="project" value="TreeGrafter"/>
</dbReference>
<keyword evidence="7" id="KW-1185">Reference proteome</keyword>
<proteinExistence type="inferred from homology"/>
<sequence>MNLSYFAAFRAVMLAGTVSGAAQILGRSQPAVSRLLDKLEYELGVQLFERRKGLVTPTAHAYALLKEIERAYVSLDSLRISALRLAKGEASEINIATMPALGLDFIPFVLSQFYSDWPNIKVTLSVRTSTRVEEYAAAQQIDFGFAEISYQRSGFRVEMFSTAPYVVAVPANHPYADRSSLSLEDLSGTSFISYSSFAPGRHLFDQASQSSGVETDHIYETNLSAPAYAMVKHGLGTAIIDPFTAVLQRCEQVRVVPLAPAIPFRVSLLRPETRATNPAIEALLEKMRELREKVLSELPV</sequence>
<comment type="similarity">
    <text evidence="1">Belongs to the LysR transcriptional regulatory family.</text>
</comment>
<keyword evidence="4" id="KW-0804">Transcription</keyword>
<feature type="domain" description="HTH lysR-type" evidence="5">
    <location>
        <begin position="1"/>
        <end position="58"/>
    </location>
</feature>
<organism evidence="6 7">
    <name type="scientific">Microvirga makkahensis</name>
    <dbReference type="NCBI Taxonomy" id="1128670"/>
    <lineage>
        <taxon>Bacteria</taxon>
        <taxon>Pseudomonadati</taxon>
        <taxon>Pseudomonadota</taxon>
        <taxon>Alphaproteobacteria</taxon>
        <taxon>Hyphomicrobiales</taxon>
        <taxon>Methylobacteriaceae</taxon>
        <taxon>Microvirga</taxon>
    </lineage>
</organism>
<name>A0A7X3MPA2_9HYPH</name>
<dbReference type="Proteomes" id="UP000436483">
    <property type="component" value="Unassembled WGS sequence"/>
</dbReference>
<accession>A0A7X3MPA2</accession>
<evidence type="ECO:0000256" key="3">
    <source>
        <dbReference type="ARBA" id="ARBA00023125"/>
    </source>
</evidence>
<reference evidence="6 7" key="1">
    <citation type="submission" date="2019-12" db="EMBL/GenBank/DDBJ databases">
        <authorList>
            <person name="Yuan C.-G."/>
        </authorList>
    </citation>
    <scope>NUCLEOTIDE SEQUENCE [LARGE SCALE GENOMIC DNA]</scope>
    <source>
        <strain evidence="6 7">KCTC 23863</strain>
    </source>
</reference>
<dbReference type="GO" id="GO:0043565">
    <property type="term" value="F:sequence-specific DNA binding"/>
    <property type="evidence" value="ECO:0007669"/>
    <property type="project" value="TreeGrafter"/>
</dbReference>
<evidence type="ECO:0000259" key="5">
    <source>
        <dbReference type="PROSITE" id="PS50931"/>
    </source>
</evidence>
<dbReference type="GO" id="GO:0003700">
    <property type="term" value="F:DNA-binding transcription factor activity"/>
    <property type="evidence" value="ECO:0007669"/>
    <property type="project" value="InterPro"/>
</dbReference>
<dbReference type="PANTHER" id="PTHR30427:SF1">
    <property type="entry name" value="TRANSCRIPTIONAL ACTIVATOR PROTEIN LYSR"/>
    <property type="match status" value="1"/>
</dbReference>
<dbReference type="Gene3D" id="1.10.10.10">
    <property type="entry name" value="Winged helix-like DNA-binding domain superfamily/Winged helix DNA-binding domain"/>
    <property type="match status" value="1"/>
</dbReference>
<keyword evidence="3" id="KW-0238">DNA-binding</keyword>
<evidence type="ECO:0000256" key="1">
    <source>
        <dbReference type="ARBA" id="ARBA00009437"/>
    </source>
</evidence>
<dbReference type="Pfam" id="PF00126">
    <property type="entry name" value="HTH_1"/>
    <property type="match status" value="1"/>
</dbReference>
<dbReference type="PROSITE" id="PS50931">
    <property type="entry name" value="HTH_LYSR"/>
    <property type="match status" value="1"/>
</dbReference>
<evidence type="ECO:0000313" key="6">
    <source>
        <dbReference type="EMBL" id="MXQ10558.1"/>
    </source>
</evidence>
<dbReference type="EMBL" id="WURB01000002">
    <property type="protein sequence ID" value="MXQ10558.1"/>
    <property type="molecule type" value="Genomic_DNA"/>
</dbReference>
<comment type="caution">
    <text evidence="6">The sequence shown here is derived from an EMBL/GenBank/DDBJ whole genome shotgun (WGS) entry which is preliminary data.</text>
</comment>
<dbReference type="Pfam" id="PF03466">
    <property type="entry name" value="LysR_substrate"/>
    <property type="match status" value="1"/>
</dbReference>
<keyword evidence="2" id="KW-0805">Transcription regulation</keyword>
<dbReference type="Gene3D" id="3.40.190.290">
    <property type="match status" value="1"/>
</dbReference>
<protein>
    <submittedName>
        <fullName evidence="6">LysR family transcriptional regulator</fullName>
    </submittedName>
</protein>
<evidence type="ECO:0000256" key="4">
    <source>
        <dbReference type="ARBA" id="ARBA00023163"/>
    </source>
</evidence>
<reference evidence="6 7" key="2">
    <citation type="submission" date="2020-01" db="EMBL/GenBank/DDBJ databases">
        <title>Microvirga sp. nov., an arsenate reduction bacterium isolated from Tibet hotspring sediments.</title>
        <authorList>
            <person name="Xian W.-D."/>
            <person name="Li W.-J."/>
        </authorList>
    </citation>
    <scope>NUCLEOTIDE SEQUENCE [LARGE SCALE GENOMIC DNA]</scope>
    <source>
        <strain evidence="6 7">KCTC 23863</strain>
    </source>
</reference>
<dbReference type="RefSeq" id="WP_160883163.1">
    <property type="nucleotide sequence ID" value="NZ_WURB01000002.1"/>
</dbReference>
<dbReference type="PANTHER" id="PTHR30427">
    <property type="entry name" value="TRANSCRIPTIONAL ACTIVATOR PROTEIN LYSR"/>
    <property type="match status" value="1"/>
</dbReference>